<dbReference type="RefSeq" id="WP_197532514.1">
    <property type="nucleotide sequence ID" value="NZ_SJPP01000001.1"/>
</dbReference>
<evidence type="ECO:0008006" key="3">
    <source>
        <dbReference type="Google" id="ProtNLM"/>
    </source>
</evidence>
<evidence type="ECO:0000313" key="1">
    <source>
        <dbReference type="EMBL" id="TWU14646.1"/>
    </source>
</evidence>
<dbReference type="InterPro" id="IPR023296">
    <property type="entry name" value="Glyco_hydro_beta-prop_sf"/>
</dbReference>
<sequence length="484" mass="53813">MKRFTKPGLSMLLGLYFALLAGDVVAKEPIDIGSRRELFVDRHLIGELEDAQLVLNRPRDMGSAVEFDAPWEGAFCGYCTIIKDGDTYRAYYRGLPQARRDGSNSEVTCVAESTDGIAWTKPKLGLFEVEGSKDNNVILADHAPFSHNFCPMLDTRPDVPADQRYKALAGTRKTGLVPFVSADGLSWKKLQDEPVITAGAFDSQNVPMWSESENQYVCYFRVFVDGVRRISRTTSKDFLTWTEPVLMGYDGGPIEHLYTNQTSPYFRAPHIYVGIAARFFPGRRVLTPEQAKEVGVDPGYFNDCSDGVLITTRGGDQYSRTFPEGFVRPGIGLENWVSRTNYPALNVVQTGDDTMSFYVNQNYGQPTAHMRRYEIRLDGFASVRAPYTGGEMITKPLIFSGNQLDLNFATSAAGGIRVEIQDADGKPIPGFTLKESQELIGNEISRAASWKGNKDVSKLAGKPVRLRFVMKDADLYALQFAGEK</sequence>
<dbReference type="Proteomes" id="UP000320735">
    <property type="component" value="Unassembled WGS sequence"/>
</dbReference>
<dbReference type="AlphaFoldDB" id="A0A5C6BTZ0"/>
<name>A0A5C6BTZ0_9PLAN</name>
<accession>A0A5C6BTZ0</accession>
<proteinExistence type="predicted"/>
<gene>
    <name evidence="1" type="ORF">CA54_35150</name>
</gene>
<evidence type="ECO:0000313" key="2">
    <source>
        <dbReference type="Proteomes" id="UP000320735"/>
    </source>
</evidence>
<comment type="caution">
    <text evidence="1">The sequence shown here is derived from an EMBL/GenBank/DDBJ whole genome shotgun (WGS) entry which is preliminary data.</text>
</comment>
<protein>
    <recommendedName>
        <fullName evidence="3">Glycosyl hydrolase family 32 N-terminal domain-containing protein</fullName>
    </recommendedName>
</protein>
<dbReference type="InterPro" id="IPR036278">
    <property type="entry name" value="Sialidase_sf"/>
</dbReference>
<dbReference type="SUPFAM" id="SSF75005">
    <property type="entry name" value="Arabinanase/levansucrase/invertase"/>
    <property type="match status" value="1"/>
</dbReference>
<dbReference type="Gene3D" id="2.115.10.20">
    <property type="entry name" value="Glycosyl hydrolase domain, family 43"/>
    <property type="match status" value="1"/>
</dbReference>
<keyword evidence="2" id="KW-1185">Reference proteome</keyword>
<organism evidence="1 2">
    <name type="scientific">Symmachiella macrocystis</name>
    <dbReference type="NCBI Taxonomy" id="2527985"/>
    <lineage>
        <taxon>Bacteria</taxon>
        <taxon>Pseudomonadati</taxon>
        <taxon>Planctomycetota</taxon>
        <taxon>Planctomycetia</taxon>
        <taxon>Planctomycetales</taxon>
        <taxon>Planctomycetaceae</taxon>
        <taxon>Symmachiella</taxon>
    </lineage>
</organism>
<dbReference type="SUPFAM" id="SSF50939">
    <property type="entry name" value="Sialidases"/>
    <property type="match status" value="1"/>
</dbReference>
<reference evidence="1 2" key="1">
    <citation type="submission" date="2019-02" db="EMBL/GenBank/DDBJ databases">
        <title>Deep-cultivation of Planctomycetes and their phenomic and genomic characterization uncovers novel biology.</title>
        <authorList>
            <person name="Wiegand S."/>
            <person name="Jogler M."/>
            <person name="Boedeker C."/>
            <person name="Pinto D."/>
            <person name="Vollmers J."/>
            <person name="Rivas-Marin E."/>
            <person name="Kohn T."/>
            <person name="Peeters S.H."/>
            <person name="Heuer A."/>
            <person name="Rast P."/>
            <person name="Oberbeckmann S."/>
            <person name="Bunk B."/>
            <person name="Jeske O."/>
            <person name="Meyerdierks A."/>
            <person name="Storesund J.E."/>
            <person name="Kallscheuer N."/>
            <person name="Luecker S."/>
            <person name="Lage O.M."/>
            <person name="Pohl T."/>
            <person name="Merkel B.J."/>
            <person name="Hornburger P."/>
            <person name="Mueller R.-W."/>
            <person name="Bruemmer F."/>
            <person name="Labrenz M."/>
            <person name="Spormann A.M."/>
            <person name="Op Den Camp H."/>
            <person name="Overmann J."/>
            <person name="Amann R."/>
            <person name="Jetten M.S.M."/>
            <person name="Mascher T."/>
            <person name="Medema M.H."/>
            <person name="Devos D.P."/>
            <person name="Kaster A.-K."/>
            <person name="Ovreas L."/>
            <person name="Rohde M."/>
            <person name="Galperin M.Y."/>
            <person name="Jogler C."/>
        </authorList>
    </citation>
    <scope>NUCLEOTIDE SEQUENCE [LARGE SCALE GENOMIC DNA]</scope>
    <source>
        <strain evidence="1 2">CA54</strain>
    </source>
</reference>
<dbReference type="EMBL" id="SJPP01000001">
    <property type="protein sequence ID" value="TWU14646.1"/>
    <property type="molecule type" value="Genomic_DNA"/>
</dbReference>